<protein>
    <submittedName>
        <fullName evidence="2">Glycosyl transferase family 2</fullName>
    </submittedName>
</protein>
<evidence type="ECO:0000259" key="1">
    <source>
        <dbReference type="Pfam" id="PF00535"/>
    </source>
</evidence>
<dbReference type="Gene3D" id="3.90.550.10">
    <property type="entry name" value="Spore Coat Polysaccharide Biosynthesis Protein SpsA, Chain A"/>
    <property type="match status" value="1"/>
</dbReference>
<dbReference type="InterPro" id="IPR001173">
    <property type="entry name" value="Glyco_trans_2-like"/>
</dbReference>
<dbReference type="Pfam" id="PF00535">
    <property type="entry name" value="Glycos_transf_2"/>
    <property type="match status" value="1"/>
</dbReference>
<proteinExistence type="predicted"/>
<gene>
    <name evidence="2" type="ORF">BC781_104183</name>
</gene>
<accession>A0A315Z7T6</accession>
<dbReference type="PANTHER" id="PTHR22916">
    <property type="entry name" value="GLYCOSYLTRANSFERASE"/>
    <property type="match status" value="1"/>
</dbReference>
<dbReference type="SUPFAM" id="SSF53448">
    <property type="entry name" value="Nucleotide-diphospho-sugar transferases"/>
    <property type="match status" value="1"/>
</dbReference>
<dbReference type="CDD" id="cd00761">
    <property type="entry name" value="Glyco_tranf_GTA_type"/>
    <property type="match status" value="1"/>
</dbReference>
<dbReference type="EMBL" id="QGDO01000004">
    <property type="protein sequence ID" value="PWJ40917.1"/>
    <property type="molecule type" value="Genomic_DNA"/>
</dbReference>
<dbReference type="Proteomes" id="UP000245535">
    <property type="component" value="Unassembled WGS sequence"/>
</dbReference>
<feature type="domain" description="Glycosyltransferase 2-like" evidence="1">
    <location>
        <begin position="4"/>
        <end position="102"/>
    </location>
</feature>
<organism evidence="2 3">
    <name type="scientific">Sediminitomix flava</name>
    <dbReference type="NCBI Taxonomy" id="379075"/>
    <lineage>
        <taxon>Bacteria</taxon>
        <taxon>Pseudomonadati</taxon>
        <taxon>Bacteroidota</taxon>
        <taxon>Cytophagia</taxon>
        <taxon>Cytophagales</taxon>
        <taxon>Flammeovirgaceae</taxon>
        <taxon>Sediminitomix</taxon>
    </lineage>
</organism>
<reference evidence="2 3" key="1">
    <citation type="submission" date="2018-03" db="EMBL/GenBank/DDBJ databases">
        <title>Genomic Encyclopedia of Archaeal and Bacterial Type Strains, Phase II (KMG-II): from individual species to whole genera.</title>
        <authorList>
            <person name="Goeker M."/>
        </authorList>
    </citation>
    <scope>NUCLEOTIDE SEQUENCE [LARGE SCALE GENOMIC DNA]</scope>
    <source>
        <strain evidence="2 3">DSM 28229</strain>
    </source>
</reference>
<evidence type="ECO:0000313" key="3">
    <source>
        <dbReference type="Proteomes" id="UP000245535"/>
    </source>
</evidence>
<dbReference type="GO" id="GO:0016758">
    <property type="term" value="F:hexosyltransferase activity"/>
    <property type="evidence" value="ECO:0007669"/>
    <property type="project" value="UniProtKB-ARBA"/>
</dbReference>
<keyword evidence="2" id="KW-0808">Transferase</keyword>
<dbReference type="AlphaFoldDB" id="A0A315Z7T6"/>
<sequence>MEVSVIIPVYNAEAFVEKAVRSAHDLQEVKEIILIEDASPDGALEICQKLAKELHKVKLYRHHDLQNHGAGASRNLGIEKANSEYIAFLDADDFYLPHRFEKDRIVFESNKDIDGVYNAVGAFYYSEEAKELYRNTTGTPDTISFSGEHLGKERFLTLLKGENGFIHLNGLTLKKNSLFENAKIVFDSSLRLTQDTDFVLRLAWYLKLQASELVQNVAQRGIHQQNRCTDIDSIWLASQVLYENLEKELFLNSARPHEKVFLRQLIDAYKIHQESHSFSKRTLSLIAFFLKDPSFIKESIIRNTAIKTWLGLGYVGKFVTKFKRSFS</sequence>
<dbReference type="OrthoDB" id="927791at2"/>
<dbReference type="RefSeq" id="WP_109619782.1">
    <property type="nucleotide sequence ID" value="NZ_QGDO01000004.1"/>
</dbReference>
<dbReference type="PANTHER" id="PTHR22916:SF3">
    <property type="entry name" value="UDP-GLCNAC:BETAGAL BETA-1,3-N-ACETYLGLUCOSAMINYLTRANSFERASE-LIKE PROTEIN 1"/>
    <property type="match status" value="1"/>
</dbReference>
<dbReference type="InterPro" id="IPR029044">
    <property type="entry name" value="Nucleotide-diphossugar_trans"/>
</dbReference>
<name>A0A315Z7T6_SEDFL</name>
<comment type="caution">
    <text evidence="2">The sequence shown here is derived from an EMBL/GenBank/DDBJ whole genome shotgun (WGS) entry which is preliminary data.</text>
</comment>
<keyword evidence="3" id="KW-1185">Reference proteome</keyword>
<evidence type="ECO:0000313" key="2">
    <source>
        <dbReference type="EMBL" id="PWJ40917.1"/>
    </source>
</evidence>